<protein>
    <recommendedName>
        <fullName evidence="4">Large ribosomal subunit protein bL19c</fullName>
    </recommendedName>
</protein>
<dbReference type="InterPro" id="IPR018257">
    <property type="entry name" value="Ribosomal_bL19_CS"/>
</dbReference>
<keyword evidence="2 4" id="KW-0689">Ribosomal protein</keyword>
<reference evidence="5" key="1">
    <citation type="submission" date="2016-10" db="EMBL/GenBank/DDBJ databases">
        <title>Chloroplast genomes as a tool to resolve red algal phylogenies: a case study in the Nemaliales.</title>
        <authorList>
            <person name="Costa J.F."/>
            <person name="Lin S.M."/>
            <person name="Macaya E.C."/>
            <person name="Fernandez-Garcia C."/>
            <person name="Verbruggen H."/>
        </authorList>
    </citation>
    <scope>NUCLEOTIDE SEQUENCE</scope>
    <source>
        <strain evidence="5">J.0081</strain>
    </source>
</reference>
<organism evidence="5">
    <name type="scientific">Scinaia undulata</name>
    <dbReference type="NCBI Taxonomy" id="1884664"/>
    <lineage>
        <taxon>Eukaryota</taxon>
        <taxon>Rhodophyta</taxon>
        <taxon>Florideophyceae</taxon>
        <taxon>Nemaliophycidae</taxon>
        <taxon>Nemaliales</taxon>
        <taxon>Scinaiaceae</taxon>
        <taxon>Scinaia</taxon>
    </lineage>
</organism>
<dbReference type="RefSeq" id="YP_009315015.1">
    <property type="nucleotide sequence ID" value="NC_031664.1"/>
</dbReference>
<evidence type="ECO:0000256" key="2">
    <source>
        <dbReference type="ARBA" id="ARBA00022980"/>
    </source>
</evidence>
<reference evidence="5" key="2">
    <citation type="submission" date="2016-10" db="EMBL/GenBank/DDBJ databases">
        <authorList>
            <person name="de Groot N.N."/>
        </authorList>
    </citation>
    <scope>NUCLEOTIDE SEQUENCE</scope>
    <source>
        <strain evidence="5">J.0081</strain>
    </source>
</reference>
<dbReference type="PRINTS" id="PR00061">
    <property type="entry name" value="RIBOSOMALL19"/>
</dbReference>
<dbReference type="InterPro" id="IPR001857">
    <property type="entry name" value="Ribosomal_bL19"/>
</dbReference>
<dbReference type="PIRSF" id="PIRSF002191">
    <property type="entry name" value="Ribosomal_L19"/>
    <property type="match status" value="1"/>
</dbReference>
<dbReference type="NCBIfam" id="TIGR01024">
    <property type="entry name" value="rplS_bact"/>
    <property type="match status" value="1"/>
</dbReference>
<keyword evidence="3 4" id="KW-0687">Ribonucleoprotein</keyword>
<dbReference type="GO" id="GO:0005762">
    <property type="term" value="C:mitochondrial large ribosomal subunit"/>
    <property type="evidence" value="ECO:0007669"/>
    <property type="project" value="TreeGrafter"/>
</dbReference>
<evidence type="ECO:0000256" key="3">
    <source>
        <dbReference type="ARBA" id="ARBA00023274"/>
    </source>
</evidence>
<keyword evidence="5" id="KW-0150">Chloroplast</keyword>
<evidence type="ECO:0000256" key="1">
    <source>
        <dbReference type="ARBA" id="ARBA00005781"/>
    </source>
</evidence>
<dbReference type="GeneID" id="30001030"/>
<dbReference type="GO" id="GO:0003735">
    <property type="term" value="F:structural constituent of ribosome"/>
    <property type="evidence" value="ECO:0007669"/>
    <property type="project" value="InterPro"/>
</dbReference>
<sequence length="124" mass="14221">MVTDFIVNNKKNLVRAVEKSHLKPDLPDIQIGDSIRMGLLIKEGSKERIQYAEGVVIAKHNANLNTTITIRKTMQGIGVERVYVLNSPLIKTVNVMRRSKVRRAKLYYLRERSGKATRLKQKFT</sequence>
<comment type="subcellular location">
    <subcellularLocation>
        <location evidence="4">Plastid</location>
        <location evidence="4">Chloroplast</location>
    </subcellularLocation>
</comment>
<dbReference type="InterPro" id="IPR038657">
    <property type="entry name" value="Ribosomal_bL19_sf"/>
</dbReference>
<dbReference type="GO" id="GO:0009507">
    <property type="term" value="C:chloroplast"/>
    <property type="evidence" value="ECO:0007669"/>
    <property type="project" value="UniProtKB-SubCell"/>
</dbReference>
<dbReference type="PANTHER" id="PTHR15680:SF9">
    <property type="entry name" value="LARGE RIBOSOMAL SUBUNIT PROTEIN BL19M"/>
    <property type="match status" value="1"/>
</dbReference>
<gene>
    <name evidence="4 5" type="primary">rpl19</name>
    <name evidence="5" type="ORF">J0081_210</name>
</gene>
<dbReference type="HAMAP" id="MF_00402">
    <property type="entry name" value="Ribosomal_bL19"/>
    <property type="match status" value="1"/>
</dbReference>
<dbReference type="Pfam" id="PF01245">
    <property type="entry name" value="Ribosomal_L19"/>
    <property type="match status" value="1"/>
</dbReference>
<name>A0A1G4NXR1_9FLOR</name>
<dbReference type="AlphaFoldDB" id="A0A1G4NXR1"/>
<dbReference type="GO" id="GO:0006412">
    <property type="term" value="P:translation"/>
    <property type="evidence" value="ECO:0007669"/>
    <property type="project" value="UniProtKB-UniRule"/>
</dbReference>
<dbReference type="Gene3D" id="2.30.30.790">
    <property type="match status" value="1"/>
</dbReference>
<evidence type="ECO:0000256" key="4">
    <source>
        <dbReference type="HAMAP-Rule" id="MF_00402"/>
    </source>
</evidence>
<dbReference type="PANTHER" id="PTHR15680">
    <property type="entry name" value="RIBOSOMAL PROTEIN L19"/>
    <property type="match status" value="1"/>
</dbReference>
<dbReference type="FunFam" id="2.30.30.790:FF:000004">
    <property type="entry name" value="50S ribosomal protein L19, chloroplastic"/>
    <property type="match status" value="1"/>
</dbReference>
<evidence type="ECO:0000313" key="5">
    <source>
        <dbReference type="EMBL" id="SCW23470.1"/>
    </source>
</evidence>
<keyword evidence="5" id="KW-0934">Plastid</keyword>
<geneLocation type="chloroplast" evidence="5"/>
<dbReference type="PROSITE" id="PS01015">
    <property type="entry name" value="RIBOSOMAL_L19"/>
    <property type="match status" value="1"/>
</dbReference>
<dbReference type="SUPFAM" id="SSF50104">
    <property type="entry name" value="Translation proteins SH3-like domain"/>
    <property type="match status" value="1"/>
</dbReference>
<dbReference type="GO" id="GO:0003729">
    <property type="term" value="F:mRNA binding"/>
    <property type="evidence" value="ECO:0007669"/>
    <property type="project" value="UniProtKB-ARBA"/>
</dbReference>
<proteinExistence type="inferred from homology"/>
<dbReference type="InterPro" id="IPR008991">
    <property type="entry name" value="Translation_prot_SH3-like_sf"/>
</dbReference>
<dbReference type="EMBL" id="LT622873">
    <property type="protein sequence ID" value="SCW23470.1"/>
    <property type="molecule type" value="Genomic_DNA"/>
</dbReference>
<accession>A0A1G4NXR1</accession>
<comment type="similarity">
    <text evidence="1 4">Belongs to the bacterial ribosomal protein bL19 family.</text>
</comment>